<proteinExistence type="predicted"/>
<dbReference type="AlphaFoldDB" id="V8G460"/>
<sequence length="163" mass="17979">MAGNLLTKIGLGHWHGSYLHRKYFTTEVVNSLTKRIEASEDRHAGELVLAIETHAPVAGLVSSERALEIFGRLKVWDTPFRTGVLLYINLSLHTIEIIADNGVVVDDAEWQKVCAKLSQSFSQKQFEQGLLAAIDEIESLLAISCGDLPINAQNALPNEPVIF</sequence>
<evidence type="ECO:0000259" key="1">
    <source>
        <dbReference type="Pfam" id="PF04536"/>
    </source>
</evidence>
<feature type="domain" description="TPM" evidence="1">
    <location>
        <begin position="22"/>
        <end position="138"/>
    </location>
</feature>
<dbReference type="InterPro" id="IPR007621">
    <property type="entry name" value="TPM_dom"/>
</dbReference>
<evidence type="ECO:0000313" key="2">
    <source>
        <dbReference type="EMBL" id="ETD70743.1"/>
    </source>
</evidence>
<reference evidence="2 3" key="1">
    <citation type="submission" date="2013-11" db="EMBL/GenBank/DDBJ databases">
        <title>Genomic analysis of Pelistega sp. HM-7.</title>
        <authorList>
            <person name="Kumbhare S.V."/>
            <person name="Shetty S.A."/>
            <person name="Sharma O."/>
            <person name="Dhotre D.P."/>
        </authorList>
    </citation>
    <scope>NUCLEOTIDE SEQUENCE [LARGE SCALE GENOMIC DNA]</scope>
    <source>
        <strain evidence="2 3">HM-7</strain>
    </source>
</reference>
<dbReference type="Pfam" id="PF04536">
    <property type="entry name" value="TPM_phosphatase"/>
    <property type="match status" value="1"/>
</dbReference>
<gene>
    <name evidence="2" type="ORF">V757_07125</name>
</gene>
<name>V8G460_9BURK</name>
<dbReference type="Gene3D" id="3.10.310.50">
    <property type="match status" value="1"/>
</dbReference>
<keyword evidence="3" id="KW-1185">Reference proteome</keyword>
<protein>
    <recommendedName>
        <fullName evidence="1">TPM domain-containing protein</fullName>
    </recommendedName>
</protein>
<comment type="caution">
    <text evidence="2">The sequence shown here is derived from an EMBL/GenBank/DDBJ whole genome shotgun (WGS) entry which is preliminary data.</text>
</comment>
<dbReference type="EMBL" id="AYSV01000087">
    <property type="protein sequence ID" value="ETD70743.1"/>
    <property type="molecule type" value="Genomic_DNA"/>
</dbReference>
<dbReference type="Proteomes" id="UP000018766">
    <property type="component" value="Unassembled WGS sequence"/>
</dbReference>
<evidence type="ECO:0000313" key="3">
    <source>
        <dbReference type="Proteomes" id="UP000018766"/>
    </source>
</evidence>
<organism evidence="2 3">
    <name type="scientific">Pelistega indica</name>
    <dbReference type="NCBI Taxonomy" id="1414851"/>
    <lineage>
        <taxon>Bacteria</taxon>
        <taxon>Pseudomonadati</taxon>
        <taxon>Pseudomonadota</taxon>
        <taxon>Betaproteobacteria</taxon>
        <taxon>Burkholderiales</taxon>
        <taxon>Alcaligenaceae</taxon>
        <taxon>Pelistega</taxon>
    </lineage>
</organism>
<accession>V8G460</accession>